<dbReference type="GeneID" id="6014472"/>
<dbReference type="eggNOG" id="ENOG502QVHF">
    <property type="taxonomic scope" value="Eukaryota"/>
</dbReference>
<gene>
    <name evidence="3" type="ORF">CC1G_10330</name>
</gene>
<feature type="compositionally biased region" description="Polar residues" evidence="2">
    <location>
        <begin position="725"/>
        <end position="745"/>
    </location>
</feature>
<evidence type="ECO:0000256" key="1">
    <source>
        <dbReference type="SAM" id="Coils"/>
    </source>
</evidence>
<accession>A8P0K0</accession>
<dbReference type="InterPro" id="IPR051667">
    <property type="entry name" value="Archaeal_ATPase_domain"/>
</dbReference>
<feature type="compositionally biased region" description="Polar residues" evidence="2">
    <location>
        <begin position="706"/>
        <end position="718"/>
    </location>
</feature>
<dbReference type="OrthoDB" id="2150628at2759"/>
<name>A8P0K0_COPC7</name>
<dbReference type="VEuPathDB" id="FungiDB:CC1G_10330"/>
<dbReference type="InParanoid" id="A8P0K0"/>
<dbReference type="PANTHER" id="PTHR37096">
    <property type="entry name" value="YALI0E33429P"/>
    <property type="match status" value="1"/>
</dbReference>
<sequence>MGEIVGVLSNPASTVRSLTESKRLLEEARREIQETRERSQIRPTHTFSRLPGFFPRRAEQQAIQRSLEGEPSFTVLFGPPSAGKTALLREILSHPRYHVLHFDLRIAGFADLESLYTSLSLQMEGFFEELAQNGGWYEEGSSEKVEMTEDELKAEGWDRFEREAWGFKHDRLNLERRLGSSSDGEGGAAGPKAEVRPSDIARLMELFQSSLLRYREFQPSTERKSKRRQNSEDTTVVGSSQTHGSSAKKRRWFSRKKSRSKEEVVDEPMRHSSPEDEERKLNRRKRVPVIFFDEAHKLPHLIPSAQTMQTILDSTLVLTKQDRLCHVVHATSDPFYQGWLSRVGVLWYCKMIAIGDLSKSEMRAYYNERVKPRLETLPPNVRRLDFETLWDAFGGKVAHWYDFVTDHVKQSSHFLQAHALLNLHIIHSSQAPGGGFDSASPGANTTAGSIHHGNAAANLSTEAHRASPETVLHPSLGPAGFRMYNQPPPSQANLGFFGGAGGAPLGTATVGMNPLIASFTPYEVVGTQPDFSPMQLLKVMSRFTTGGLTYLPYFHLCRELGAKAVDGMIRGKVVDMKWTEGIAVTAASTVNSPVTSVPPRHAGWHAQDPTLVQHQEPTPVVEFGSNPPPPSIHAHTPSHTAPVQPPPIPQGQPPPPFTEEDEGGDVMVPVSEEELLHPHSHHNAHAGHAHSVHSHQTHPIHPLQPQASSTASFGNTINTGGGNHPINTPTVGTSTMLPTATATSSMPMPHPIHYGPPPPRGYHDDMVDEDDYGDEELEEEEVIGPKIMPVSPIMRYAMREVIKEYEDDQSVSEYASLSDFEEY</sequence>
<reference evidence="3 4" key="1">
    <citation type="journal article" date="2010" name="Proc. Natl. Acad. Sci. U.S.A.">
        <title>Insights into evolution of multicellular fungi from the assembled chromosomes of the mushroom Coprinopsis cinerea (Coprinus cinereus).</title>
        <authorList>
            <person name="Stajich J.E."/>
            <person name="Wilke S.K."/>
            <person name="Ahren D."/>
            <person name="Au C.H."/>
            <person name="Birren B.W."/>
            <person name="Borodovsky M."/>
            <person name="Burns C."/>
            <person name="Canback B."/>
            <person name="Casselton L.A."/>
            <person name="Cheng C.K."/>
            <person name="Deng J."/>
            <person name="Dietrich F.S."/>
            <person name="Fargo D.C."/>
            <person name="Farman M.L."/>
            <person name="Gathman A.C."/>
            <person name="Goldberg J."/>
            <person name="Guigo R."/>
            <person name="Hoegger P.J."/>
            <person name="Hooker J.B."/>
            <person name="Huggins A."/>
            <person name="James T.Y."/>
            <person name="Kamada T."/>
            <person name="Kilaru S."/>
            <person name="Kodira C."/>
            <person name="Kues U."/>
            <person name="Kupfer D."/>
            <person name="Kwan H.S."/>
            <person name="Lomsadze A."/>
            <person name="Li W."/>
            <person name="Lilly W.W."/>
            <person name="Ma L.J."/>
            <person name="Mackey A.J."/>
            <person name="Manning G."/>
            <person name="Martin F."/>
            <person name="Muraguchi H."/>
            <person name="Natvig D.O."/>
            <person name="Palmerini H."/>
            <person name="Ramesh M.A."/>
            <person name="Rehmeyer C.J."/>
            <person name="Roe B.A."/>
            <person name="Shenoy N."/>
            <person name="Stanke M."/>
            <person name="Ter-Hovhannisyan V."/>
            <person name="Tunlid A."/>
            <person name="Velagapudi R."/>
            <person name="Vision T.J."/>
            <person name="Zeng Q."/>
            <person name="Zolan M.E."/>
            <person name="Pukkila P.J."/>
        </authorList>
    </citation>
    <scope>NUCLEOTIDE SEQUENCE [LARGE SCALE GENOMIC DNA]</scope>
    <source>
        <strain evidence="4">Okayama-7 / 130 / ATCC MYA-4618 / FGSC 9003</strain>
    </source>
</reference>
<dbReference type="InterPro" id="IPR027417">
    <property type="entry name" value="P-loop_NTPase"/>
</dbReference>
<feature type="compositionally biased region" description="Basic residues" evidence="2">
    <location>
        <begin position="246"/>
        <end position="259"/>
    </location>
</feature>
<feature type="compositionally biased region" description="Pro residues" evidence="2">
    <location>
        <begin position="748"/>
        <end position="760"/>
    </location>
</feature>
<keyword evidence="1" id="KW-0175">Coiled coil</keyword>
<feature type="compositionally biased region" description="Polar residues" evidence="2">
    <location>
        <begin position="232"/>
        <end position="244"/>
    </location>
</feature>
<dbReference type="OMA" id="DLRWTEP"/>
<dbReference type="Gene3D" id="3.40.50.300">
    <property type="entry name" value="P-loop containing nucleotide triphosphate hydrolases"/>
    <property type="match status" value="1"/>
</dbReference>
<evidence type="ECO:0000313" key="4">
    <source>
        <dbReference type="Proteomes" id="UP000001861"/>
    </source>
</evidence>
<comment type="caution">
    <text evidence="3">The sequence shown here is derived from an EMBL/GenBank/DDBJ whole genome shotgun (WGS) entry which is preliminary data.</text>
</comment>
<feature type="region of interest" description="Disordered" evidence="2">
    <location>
        <begin position="217"/>
        <end position="280"/>
    </location>
</feature>
<dbReference type="PANTHER" id="PTHR37096:SF1">
    <property type="entry name" value="AAA+ ATPASE DOMAIN-CONTAINING PROTEIN"/>
    <property type="match status" value="1"/>
</dbReference>
<dbReference type="KEGG" id="cci:CC1G_10330"/>
<feature type="compositionally biased region" description="Acidic residues" evidence="2">
    <location>
        <begin position="766"/>
        <end position="778"/>
    </location>
</feature>
<feature type="compositionally biased region" description="Pro residues" evidence="2">
    <location>
        <begin position="643"/>
        <end position="657"/>
    </location>
</feature>
<dbReference type="Proteomes" id="UP000001861">
    <property type="component" value="Unassembled WGS sequence"/>
</dbReference>
<dbReference type="HOGENOM" id="CLU_019468_0_0_1"/>
<dbReference type="EMBL" id="AACS02000006">
    <property type="protein sequence ID" value="EAU83925.2"/>
    <property type="molecule type" value="Genomic_DNA"/>
</dbReference>
<feature type="region of interest" description="Disordered" evidence="2">
    <location>
        <begin position="618"/>
        <end position="664"/>
    </location>
</feature>
<feature type="region of interest" description="Disordered" evidence="2">
    <location>
        <begin position="706"/>
        <end position="778"/>
    </location>
</feature>
<dbReference type="AlphaFoldDB" id="A8P0K0"/>
<proteinExistence type="predicted"/>
<organism evidence="3 4">
    <name type="scientific">Coprinopsis cinerea (strain Okayama-7 / 130 / ATCC MYA-4618 / FGSC 9003)</name>
    <name type="common">Inky cap fungus</name>
    <name type="synonym">Hormographiella aspergillata</name>
    <dbReference type="NCBI Taxonomy" id="240176"/>
    <lineage>
        <taxon>Eukaryota</taxon>
        <taxon>Fungi</taxon>
        <taxon>Dikarya</taxon>
        <taxon>Basidiomycota</taxon>
        <taxon>Agaricomycotina</taxon>
        <taxon>Agaricomycetes</taxon>
        <taxon>Agaricomycetidae</taxon>
        <taxon>Agaricales</taxon>
        <taxon>Agaricineae</taxon>
        <taxon>Psathyrellaceae</taxon>
        <taxon>Coprinopsis</taxon>
    </lineage>
</organism>
<dbReference type="SUPFAM" id="SSF52540">
    <property type="entry name" value="P-loop containing nucleoside triphosphate hydrolases"/>
    <property type="match status" value="1"/>
</dbReference>
<feature type="compositionally biased region" description="Basic and acidic residues" evidence="2">
    <location>
        <begin position="260"/>
        <end position="280"/>
    </location>
</feature>
<dbReference type="RefSeq" id="XP_001837909.2">
    <property type="nucleotide sequence ID" value="XM_001837857.2"/>
</dbReference>
<protein>
    <recommendedName>
        <fullName evidence="5">AAA+ ATPase domain-containing protein</fullName>
    </recommendedName>
</protein>
<keyword evidence="4" id="KW-1185">Reference proteome</keyword>
<evidence type="ECO:0000313" key="3">
    <source>
        <dbReference type="EMBL" id="EAU83925.2"/>
    </source>
</evidence>
<feature type="coiled-coil region" evidence="1">
    <location>
        <begin position="15"/>
        <end position="42"/>
    </location>
</feature>
<evidence type="ECO:0000256" key="2">
    <source>
        <dbReference type="SAM" id="MobiDB-lite"/>
    </source>
</evidence>
<evidence type="ECO:0008006" key="5">
    <source>
        <dbReference type="Google" id="ProtNLM"/>
    </source>
</evidence>
<dbReference type="STRING" id="240176.A8P0K0"/>